<protein>
    <submittedName>
        <fullName evidence="4">HAMP domain-containing protein</fullName>
    </submittedName>
</protein>
<feature type="compositionally biased region" description="Basic and acidic residues" evidence="1">
    <location>
        <begin position="234"/>
        <end position="244"/>
    </location>
</feature>
<keyword evidence="2" id="KW-1133">Transmembrane helix</keyword>
<name>A0A9E6UN88_9HYPH</name>
<accession>A0A9E6UN88</accession>
<dbReference type="Proteomes" id="UP000825701">
    <property type="component" value="Chromosome"/>
</dbReference>
<keyword evidence="2" id="KW-0472">Membrane</keyword>
<dbReference type="GO" id="GO:0016020">
    <property type="term" value="C:membrane"/>
    <property type="evidence" value="ECO:0007669"/>
    <property type="project" value="InterPro"/>
</dbReference>
<feature type="domain" description="HAMP" evidence="3">
    <location>
        <begin position="149"/>
        <end position="201"/>
    </location>
</feature>
<dbReference type="KEGG" id="cmet:K6K41_03760"/>
<evidence type="ECO:0000313" key="5">
    <source>
        <dbReference type="Proteomes" id="UP000825701"/>
    </source>
</evidence>
<dbReference type="GO" id="GO:0007165">
    <property type="term" value="P:signal transduction"/>
    <property type="evidence" value="ECO:0007669"/>
    <property type="project" value="InterPro"/>
</dbReference>
<evidence type="ECO:0000313" key="4">
    <source>
        <dbReference type="EMBL" id="QZO00796.1"/>
    </source>
</evidence>
<feature type="transmembrane region" description="Helical" evidence="2">
    <location>
        <begin position="129"/>
        <end position="152"/>
    </location>
</feature>
<keyword evidence="5" id="KW-1185">Reference proteome</keyword>
<dbReference type="EMBL" id="CP081869">
    <property type="protein sequence ID" value="QZO00796.1"/>
    <property type="molecule type" value="Genomic_DNA"/>
</dbReference>
<feature type="region of interest" description="Disordered" evidence="1">
    <location>
        <begin position="217"/>
        <end position="281"/>
    </location>
</feature>
<evidence type="ECO:0000259" key="3">
    <source>
        <dbReference type="SMART" id="SM00304"/>
    </source>
</evidence>
<dbReference type="AlphaFoldDB" id="A0A9E6UN88"/>
<proteinExistence type="predicted"/>
<dbReference type="InterPro" id="IPR003660">
    <property type="entry name" value="HAMP_dom"/>
</dbReference>
<dbReference type="SUPFAM" id="SSF158472">
    <property type="entry name" value="HAMP domain-like"/>
    <property type="match status" value="1"/>
</dbReference>
<dbReference type="SMART" id="SM00304">
    <property type="entry name" value="HAMP"/>
    <property type="match status" value="1"/>
</dbReference>
<dbReference type="Gene3D" id="6.10.340.10">
    <property type="match status" value="1"/>
</dbReference>
<evidence type="ECO:0000256" key="1">
    <source>
        <dbReference type="SAM" id="MobiDB-lite"/>
    </source>
</evidence>
<reference evidence="4" key="1">
    <citation type="submission" date="2021-08" db="EMBL/GenBank/DDBJ databases">
        <authorList>
            <person name="Zhang H."/>
            <person name="Xu M."/>
            <person name="Yu Z."/>
            <person name="Yang L."/>
            <person name="Cai Y."/>
        </authorList>
    </citation>
    <scope>NUCLEOTIDE SEQUENCE</scope>
    <source>
        <strain evidence="4">CHL1</strain>
    </source>
</reference>
<feature type="compositionally biased region" description="Low complexity" evidence="1">
    <location>
        <begin position="258"/>
        <end position="281"/>
    </location>
</feature>
<keyword evidence="2" id="KW-0812">Transmembrane</keyword>
<gene>
    <name evidence="4" type="ORF">K6K41_03760</name>
</gene>
<evidence type="ECO:0000256" key="2">
    <source>
        <dbReference type="SAM" id="Phobius"/>
    </source>
</evidence>
<organism evidence="4 5">
    <name type="scientific">Chenggangzhangella methanolivorans</name>
    <dbReference type="NCBI Taxonomy" id="1437009"/>
    <lineage>
        <taxon>Bacteria</taxon>
        <taxon>Pseudomonadati</taxon>
        <taxon>Pseudomonadota</taxon>
        <taxon>Alphaproteobacteria</taxon>
        <taxon>Hyphomicrobiales</taxon>
        <taxon>Methylopilaceae</taxon>
        <taxon>Chenggangzhangella</taxon>
    </lineage>
</organism>
<sequence>MALAMPVTEDGETTMLLVASLDLSELASPLEGLGGDMPRGETLVLLDRDGVAIATQPKDLAGVGQNLADATFATQALANPGQAFQASDLKGRPTVYFARRVLDGQGTLVVGAPRREVVRPVDARLNARLLLIVSILLGSLALGVLGTEIMVLSPLRRLIAYAGRLQAGELAARPDVRAGGEVGALGRALAAMAAAIEDRERRLTGAEALFRGLFDHSPRRQGGDRRRPRRRVSRRDLERGRDGDLGSCGERGRRPVPARFSRARAALRSSATSSAPSSSEP</sequence>
<dbReference type="RefSeq" id="WP_261403989.1">
    <property type="nucleotide sequence ID" value="NZ_CP081869.1"/>
</dbReference>
<dbReference type="Gene3D" id="3.30.450.20">
    <property type="entry name" value="PAS domain"/>
    <property type="match status" value="1"/>
</dbReference>
<dbReference type="Pfam" id="PF00672">
    <property type="entry name" value="HAMP"/>
    <property type="match status" value="1"/>
</dbReference>